<dbReference type="RefSeq" id="WP_091400029.1">
    <property type="nucleotide sequence ID" value="NZ_FNQY01000020.1"/>
</dbReference>
<dbReference type="GO" id="GO:0008855">
    <property type="term" value="F:exodeoxyribonuclease VII activity"/>
    <property type="evidence" value="ECO:0007669"/>
    <property type="project" value="UniProtKB-UniRule"/>
</dbReference>
<evidence type="ECO:0000256" key="1">
    <source>
        <dbReference type="ARBA" id="ARBA00009998"/>
    </source>
</evidence>
<dbReference type="OrthoDB" id="9813898at2"/>
<dbReference type="GO" id="GO:0009318">
    <property type="term" value="C:exodeoxyribonuclease VII complex"/>
    <property type="evidence" value="ECO:0007669"/>
    <property type="project" value="UniProtKB-UniRule"/>
</dbReference>
<dbReference type="Proteomes" id="UP000199041">
    <property type="component" value="Unassembled WGS sequence"/>
</dbReference>
<keyword evidence="2" id="KW-0963">Cytoplasm</keyword>
<feature type="coiled-coil region" evidence="7">
    <location>
        <begin position="28"/>
        <end position="55"/>
    </location>
</feature>
<evidence type="ECO:0000256" key="5">
    <source>
        <dbReference type="ARBA" id="ARBA00022839"/>
    </source>
</evidence>
<keyword evidence="3" id="KW-0540">Nuclease</keyword>
<protein>
    <recommendedName>
        <fullName evidence="6">Exodeoxyribonuclease VII small subunit</fullName>
        <ecNumber evidence="6">3.1.11.6</ecNumber>
    </recommendedName>
</protein>
<keyword evidence="9" id="KW-1185">Reference proteome</keyword>
<dbReference type="EMBL" id="FNQY01000020">
    <property type="protein sequence ID" value="SEA46201.1"/>
    <property type="molecule type" value="Genomic_DNA"/>
</dbReference>
<keyword evidence="7" id="KW-0175">Coiled coil</keyword>
<dbReference type="InterPro" id="IPR003761">
    <property type="entry name" value="Exonuc_VII_S"/>
</dbReference>
<dbReference type="NCBIfam" id="TIGR01280">
    <property type="entry name" value="xseB"/>
    <property type="match status" value="1"/>
</dbReference>
<evidence type="ECO:0000256" key="6">
    <source>
        <dbReference type="NCBIfam" id="TIGR01280"/>
    </source>
</evidence>
<proteinExistence type="inferred from homology"/>
<evidence type="ECO:0000313" key="9">
    <source>
        <dbReference type="Proteomes" id="UP000199041"/>
    </source>
</evidence>
<dbReference type="EC" id="3.1.11.6" evidence="6"/>
<keyword evidence="5" id="KW-0269">Exonuclease</keyword>
<comment type="similarity">
    <text evidence="1">Belongs to the XseB family.</text>
</comment>
<evidence type="ECO:0000313" key="8">
    <source>
        <dbReference type="EMBL" id="SEA46201.1"/>
    </source>
</evidence>
<sequence length="73" mass="8151">MEQNLTYSAAYAELENIAQAMENDSISIDELAVKVKRAAELIEFCQNKLRSTEKEVATVMSSMEEGKSHPLSK</sequence>
<keyword evidence="4" id="KW-0378">Hydrolase</keyword>
<dbReference type="GO" id="GO:0006308">
    <property type="term" value="P:DNA catabolic process"/>
    <property type="evidence" value="ECO:0007669"/>
    <property type="project" value="UniProtKB-UniRule"/>
</dbReference>
<evidence type="ECO:0000256" key="4">
    <source>
        <dbReference type="ARBA" id="ARBA00022801"/>
    </source>
</evidence>
<dbReference type="AlphaFoldDB" id="A0A1H4BDI9"/>
<evidence type="ECO:0000256" key="2">
    <source>
        <dbReference type="ARBA" id="ARBA00022490"/>
    </source>
</evidence>
<name>A0A1H4BDI9_9BACT</name>
<reference evidence="8 9" key="1">
    <citation type="submission" date="2016-10" db="EMBL/GenBank/DDBJ databases">
        <authorList>
            <person name="de Groot N.N."/>
        </authorList>
    </citation>
    <scope>NUCLEOTIDE SEQUENCE [LARGE SCALE GENOMIC DNA]</scope>
    <source>
        <strain evidence="8 9">Vu-144</strain>
    </source>
</reference>
<dbReference type="SUPFAM" id="SSF116842">
    <property type="entry name" value="XseB-like"/>
    <property type="match status" value="1"/>
</dbReference>
<evidence type="ECO:0000256" key="3">
    <source>
        <dbReference type="ARBA" id="ARBA00022722"/>
    </source>
</evidence>
<dbReference type="Gene3D" id="1.10.287.1040">
    <property type="entry name" value="Exonuclease VII, small subunit"/>
    <property type="match status" value="1"/>
</dbReference>
<dbReference type="STRING" id="551991.SAMN05192529_12024"/>
<organism evidence="8 9">
    <name type="scientific">Arachidicoccus rhizosphaerae</name>
    <dbReference type="NCBI Taxonomy" id="551991"/>
    <lineage>
        <taxon>Bacteria</taxon>
        <taxon>Pseudomonadati</taxon>
        <taxon>Bacteroidota</taxon>
        <taxon>Chitinophagia</taxon>
        <taxon>Chitinophagales</taxon>
        <taxon>Chitinophagaceae</taxon>
        <taxon>Arachidicoccus</taxon>
    </lineage>
</organism>
<dbReference type="Pfam" id="PF02609">
    <property type="entry name" value="Exonuc_VII_S"/>
    <property type="match status" value="1"/>
</dbReference>
<evidence type="ECO:0000256" key="7">
    <source>
        <dbReference type="SAM" id="Coils"/>
    </source>
</evidence>
<accession>A0A1H4BDI9</accession>
<gene>
    <name evidence="8" type="ORF">SAMN05192529_12024</name>
</gene>
<dbReference type="InterPro" id="IPR037004">
    <property type="entry name" value="Exonuc_VII_ssu_sf"/>
</dbReference>